<dbReference type="Proteomes" id="UP000664414">
    <property type="component" value="Unassembled WGS sequence"/>
</dbReference>
<dbReference type="Pfam" id="PF13692">
    <property type="entry name" value="Glyco_trans_1_4"/>
    <property type="match status" value="1"/>
</dbReference>
<dbReference type="SUPFAM" id="SSF53756">
    <property type="entry name" value="UDP-Glycosyltransferase/glycogen phosphorylase"/>
    <property type="match status" value="1"/>
</dbReference>
<name>A0A8J7PLG9_9PROT</name>
<sequence length="387" mass="45454">MKTVCILSLSRLSIDPRVRRQCKTFEELGYRVIVACLDSDQDNFLNLTDFKLLPERKFTFTSKIKYALRLLPSNLHSKLVYHIFWSEPYNQTIWKIVQHIQAELYIANDWPVLPFVSRLAEKNNAKFLYDSHELSYREKNDSLLWRVVFKKYIVSLESRYIPSADFISTVSPSIANELKQKYNISKPIYLIRNIPFYEASKYRSVKPPINVLYHGAFNEDRGLEMLIESVQYWKKEYHLTLRGTGNPKYCLKLINLIQKFSLQERISLKSSVPFEKIIIETNKADIGILPHPPFKNENLVCLPNKFFEYIMAGLAIVSTPLNDVQELFTKYDLGKIFSETTPLGIAKTLNELDFEEIDRYKEKSLHAAKELCWENEKYFFSKLIQLI</sequence>
<proteinExistence type="predicted"/>
<protein>
    <submittedName>
        <fullName evidence="1">Glycosyltransferase</fullName>
    </submittedName>
</protein>
<gene>
    <name evidence="1" type="ORF">J0H12_01705</name>
</gene>
<dbReference type="InterPro" id="IPR018247">
    <property type="entry name" value="EF_Hand_1_Ca_BS"/>
</dbReference>
<dbReference type="EMBL" id="JAFKGL010000011">
    <property type="protein sequence ID" value="MBN9412628.1"/>
    <property type="molecule type" value="Genomic_DNA"/>
</dbReference>
<dbReference type="PROSITE" id="PS00018">
    <property type="entry name" value="EF_HAND_1"/>
    <property type="match status" value="1"/>
</dbReference>
<accession>A0A8J7PLG9</accession>
<reference evidence="1" key="1">
    <citation type="submission" date="2021-02" db="EMBL/GenBank/DDBJ databases">
        <title>Thiocyanate and organic carbon inputs drive convergent selection for specific autotrophic Afipia and Thiobacillus strains within complex microbiomes.</title>
        <authorList>
            <person name="Huddy R.J."/>
            <person name="Sachdeva R."/>
            <person name="Kadzinga F."/>
            <person name="Kantor R.S."/>
            <person name="Harrison S.T.L."/>
            <person name="Banfield J.F."/>
        </authorList>
    </citation>
    <scope>NUCLEOTIDE SEQUENCE</scope>
    <source>
        <strain evidence="1">SCN18_10_11_15_R4_P_38_20</strain>
    </source>
</reference>
<evidence type="ECO:0000313" key="1">
    <source>
        <dbReference type="EMBL" id="MBN9412628.1"/>
    </source>
</evidence>
<organism evidence="1 2">
    <name type="scientific">Candidatus Paracaedimonas acanthamoebae</name>
    <dbReference type="NCBI Taxonomy" id="244581"/>
    <lineage>
        <taxon>Bacteria</taxon>
        <taxon>Pseudomonadati</taxon>
        <taxon>Pseudomonadota</taxon>
        <taxon>Alphaproteobacteria</taxon>
        <taxon>Holosporales</taxon>
        <taxon>Caedimonadaceae</taxon>
        <taxon>Candidatus Paracaedimonas</taxon>
    </lineage>
</organism>
<dbReference type="AlphaFoldDB" id="A0A8J7PLG9"/>
<dbReference type="Gene3D" id="3.40.50.2000">
    <property type="entry name" value="Glycogen Phosphorylase B"/>
    <property type="match status" value="2"/>
</dbReference>
<comment type="caution">
    <text evidence="1">The sequence shown here is derived from an EMBL/GenBank/DDBJ whole genome shotgun (WGS) entry which is preliminary data.</text>
</comment>
<evidence type="ECO:0000313" key="2">
    <source>
        <dbReference type="Proteomes" id="UP000664414"/>
    </source>
</evidence>